<dbReference type="STRING" id="1618345.UT18_C0011G0050"/>
<name>A0A0G0P894_UNCC2</name>
<feature type="binding site" evidence="5">
    <location>
        <position position="39"/>
    </location>
    <ligand>
        <name>AMP</name>
        <dbReference type="ChEBI" id="CHEBI:456215"/>
    </ligand>
</feature>
<dbReference type="PROSITE" id="PS00113">
    <property type="entry name" value="ADENYLATE_KINASE"/>
    <property type="match status" value="1"/>
</dbReference>
<feature type="binding site" evidence="5">
    <location>
        <begin position="88"/>
        <end position="91"/>
    </location>
    <ligand>
        <name>AMP</name>
        <dbReference type="ChEBI" id="CHEBI:456215"/>
    </ligand>
</feature>
<protein>
    <recommendedName>
        <fullName evidence="5 7">Adenylate kinase</fullName>
        <shortName evidence="5">AK</shortName>
        <ecNumber evidence="5 7">2.7.4.3</ecNumber>
    </recommendedName>
    <alternativeName>
        <fullName evidence="5">ATP-AMP transphosphorylase</fullName>
    </alternativeName>
    <alternativeName>
        <fullName evidence="5">ATP:AMP phosphotransferase</fullName>
    </alternativeName>
    <alternativeName>
        <fullName evidence="5">Adenylate monophosphate kinase</fullName>
    </alternativeName>
</protein>
<dbReference type="Pfam" id="PF00406">
    <property type="entry name" value="ADK"/>
    <property type="match status" value="1"/>
</dbReference>
<dbReference type="NCBIfam" id="NF001381">
    <property type="entry name" value="PRK00279.1-3"/>
    <property type="match status" value="1"/>
</dbReference>
<dbReference type="InterPro" id="IPR027417">
    <property type="entry name" value="P-loop_NTPase"/>
</dbReference>
<feature type="binding site" evidence="5">
    <location>
        <position position="130"/>
    </location>
    <ligand>
        <name>ATP</name>
        <dbReference type="ChEBI" id="CHEBI:30616"/>
    </ligand>
</feature>
<dbReference type="GO" id="GO:0005737">
    <property type="term" value="C:cytoplasm"/>
    <property type="evidence" value="ECO:0007669"/>
    <property type="project" value="UniProtKB-SubCell"/>
</dbReference>
<feature type="binding site" evidence="5">
    <location>
        <position position="157"/>
    </location>
    <ligand>
        <name>AMP</name>
        <dbReference type="ChEBI" id="CHEBI:456215"/>
    </ligand>
</feature>
<proteinExistence type="inferred from homology"/>
<feature type="binding site" evidence="5">
    <location>
        <position position="95"/>
    </location>
    <ligand>
        <name>AMP</name>
        <dbReference type="ChEBI" id="CHEBI:456215"/>
    </ligand>
</feature>
<dbReference type="NCBIfam" id="TIGR01351">
    <property type="entry name" value="adk"/>
    <property type="match status" value="1"/>
</dbReference>
<evidence type="ECO:0000256" key="1">
    <source>
        <dbReference type="ARBA" id="ARBA00022679"/>
    </source>
</evidence>
<keyword evidence="5" id="KW-0963">Cytoplasm</keyword>
<dbReference type="UniPathway" id="UPA00588">
    <property type="reaction ID" value="UER00649"/>
</dbReference>
<dbReference type="PRINTS" id="PR00094">
    <property type="entry name" value="ADENYLTKNASE"/>
</dbReference>
<feature type="binding site" evidence="5">
    <location>
        <position position="168"/>
    </location>
    <ligand>
        <name>AMP</name>
        <dbReference type="ChEBI" id="CHEBI:456215"/>
    </ligand>
</feature>
<comment type="pathway">
    <text evidence="5">Purine metabolism; AMP biosynthesis via salvage pathway; AMP from ADP: step 1/1.</text>
</comment>
<accession>A0A0G0P894</accession>
<dbReference type="CDD" id="cd01428">
    <property type="entry name" value="ADK"/>
    <property type="match status" value="1"/>
</dbReference>
<evidence type="ECO:0000256" key="5">
    <source>
        <dbReference type="HAMAP-Rule" id="MF_00235"/>
    </source>
</evidence>
<dbReference type="AlphaFoldDB" id="A0A0G0P894"/>
<evidence type="ECO:0000313" key="8">
    <source>
        <dbReference type="EMBL" id="KKQ94344.1"/>
    </source>
</evidence>
<comment type="catalytic activity">
    <reaction evidence="5 7">
        <text>AMP + ATP = 2 ADP</text>
        <dbReference type="Rhea" id="RHEA:12973"/>
        <dbReference type="ChEBI" id="CHEBI:30616"/>
        <dbReference type="ChEBI" id="CHEBI:456215"/>
        <dbReference type="ChEBI" id="CHEBI:456216"/>
        <dbReference type="EC" id="2.7.4.3"/>
    </reaction>
</comment>
<dbReference type="SUPFAM" id="SSF52540">
    <property type="entry name" value="P-loop containing nucleoside triphosphate hydrolases"/>
    <property type="match status" value="1"/>
</dbReference>
<feature type="binding site" evidence="5">
    <location>
        <position position="34"/>
    </location>
    <ligand>
        <name>AMP</name>
        <dbReference type="ChEBI" id="CHEBI:456215"/>
    </ligand>
</feature>
<feature type="region of interest" description="NMP" evidence="5">
    <location>
        <begin position="33"/>
        <end position="62"/>
    </location>
</feature>
<dbReference type="PANTHER" id="PTHR23359">
    <property type="entry name" value="NUCLEOTIDE KINASE"/>
    <property type="match status" value="1"/>
</dbReference>
<comment type="caution">
    <text evidence="8">The sequence shown here is derived from an EMBL/GenBank/DDBJ whole genome shotgun (WGS) entry which is preliminary data.</text>
</comment>
<keyword evidence="1 5" id="KW-0808">Transferase</keyword>
<feature type="binding site" evidence="5">
    <location>
        <begin position="60"/>
        <end position="62"/>
    </location>
    <ligand>
        <name>AMP</name>
        <dbReference type="ChEBI" id="CHEBI:456215"/>
    </ligand>
</feature>
<keyword evidence="2 5" id="KW-0545">Nucleotide biosynthesis</keyword>
<dbReference type="InterPro" id="IPR006259">
    <property type="entry name" value="Adenyl_kin_sub"/>
</dbReference>
<dbReference type="Gene3D" id="3.40.50.300">
    <property type="entry name" value="P-loop containing nucleotide triphosphate hydrolases"/>
    <property type="match status" value="1"/>
</dbReference>
<dbReference type="EC" id="2.7.4.3" evidence="5 7"/>
<evidence type="ECO:0000256" key="4">
    <source>
        <dbReference type="ARBA" id="ARBA00022777"/>
    </source>
</evidence>
<keyword evidence="3 5" id="KW-0547">Nucleotide-binding</keyword>
<sequence length="211" mass="23831">MQGFNLIIFGPPGAGKDTQVEKILEHFDIDPIETGAIIRDLIKSDTGIARQIKDTIARGDLVNDSIMEAIIKDRLKKVSKQSGLIMDGYPRTIKQAEAFNLLLTFMGRKLDYVIFLDVPEDVLVNRLSQRKICSICGKTAFPQEEHCSSCGGALEKRIDDNLESIKKRIINYNQKTAPIIDFYRKRGLLFHIDGNKSPDEVTKEIFEGLKF</sequence>
<keyword evidence="4 5" id="KW-0418">Kinase</keyword>
<gene>
    <name evidence="5" type="primary">adk</name>
    <name evidence="8" type="ORF">UT18_C0011G0050</name>
</gene>
<comment type="caution">
    <text evidence="5">Lacks conserved residue(s) required for the propagation of feature annotation.</text>
</comment>
<dbReference type="Proteomes" id="UP000034207">
    <property type="component" value="Unassembled WGS sequence"/>
</dbReference>
<comment type="subunit">
    <text evidence="5 7">Monomer.</text>
</comment>
<comment type="subcellular location">
    <subcellularLocation>
        <location evidence="5 7">Cytoplasm</location>
    </subcellularLocation>
</comment>
<dbReference type="InterPro" id="IPR000850">
    <property type="entry name" value="Adenylat/UMP-CMP_kin"/>
</dbReference>
<dbReference type="GO" id="GO:0004017">
    <property type="term" value="F:AMP kinase activity"/>
    <property type="evidence" value="ECO:0007669"/>
    <property type="project" value="UniProtKB-UniRule"/>
</dbReference>
<evidence type="ECO:0000256" key="6">
    <source>
        <dbReference type="RuleBase" id="RU003330"/>
    </source>
</evidence>
<comment type="similarity">
    <text evidence="5 6">Belongs to the adenylate kinase family.</text>
</comment>
<evidence type="ECO:0000256" key="2">
    <source>
        <dbReference type="ARBA" id="ARBA00022727"/>
    </source>
</evidence>
<evidence type="ECO:0000256" key="3">
    <source>
        <dbReference type="ARBA" id="ARBA00022741"/>
    </source>
</evidence>
<dbReference type="GO" id="GO:0044209">
    <property type="term" value="P:AMP salvage"/>
    <property type="evidence" value="ECO:0007669"/>
    <property type="project" value="UniProtKB-UniRule"/>
</dbReference>
<keyword evidence="5 7" id="KW-0067">ATP-binding</keyword>
<reference evidence="8" key="1">
    <citation type="journal article" date="2015" name="Nature">
        <title>rRNA introns, odd ribosomes, and small enigmatic genomes across a large radiation of phyla.</title>
        <authorList>
            <person name="Brown C.T."/>
            <person name="Hug L.A."/>
            <person name="Thomas B.C."/>
            <person name="Sharon I."/>
            <person name="Castelle C.J."/>
            <person name="Singh A."/>
            <person name="Wilkins M.J."/>
            <person name="Williams K.H."/>
            <person name="Banfield J.F."/>
        </authorList>
    </citation>
    <scope>NUCLEOTIDE SEQUENCE [LARGE SCALE GENOMIC DNA]</scope>
</reference>
<comment type="domain">
    <text evidence="5">Consists of three domains, a large central CORE domain and two small peripheral domains, NMPbind and LID, which undergo movements during catalysis. The LID domain closes over the site of phosphoryl transfer upon ATP binding. Assembling and dissambling the active center during each catalytic cycle provides an effective means to prevent ATP hydrolysis.</text>
</comment>
<comment type="function">
    <text evidence="5">Catalyzes the reversible transfer of the terminal phosphate group between ATP and AMP. Plays an important role in cellular energy homeostasis and in adenine nucleotide metabolism.</text>
</comment>
<evidence type="ECO:0000313" key="9">
    <source>
        <dbReference type="Proteomes" id="UP000034207"/>
    </source>
</evidence>
<dbReference type="HAMAP" id="MF_00235">
    <property type="entry name" value="Adenylate_kinase_Adk"/>
    <property type="match status" value="1"/>
</dbReference>
<evidence type="ECO:0000256" key="7">
    <source>
        <dbReference type="RuleBase" id="RU003331"/>
    </source>
</evidence>
<dbReference type="InterPro" id="IPR033690">
    <property type="entry name" value="Adenylat_kinase_CS"/>
</dbReference>
<dbReference type="EMBL" id="LBVV01000011">
    <property type="protein sequence ID" value="KKQ94344.1"/>
    <property type="molecule type" value="Genomic_DNA"/>
</dbReference>
<dbReference type="GO" id="GO:0005524">
    <property type="term" value="F:ATP binding"/>
    <property type="evidence" value="ECO:0007669"/>
    <property type="project" value="UniProtKB-UniRule"/>
</dbReference>
<feature type="binding site" evidence="5">
    <location>
        <position position="196"/>
    </location>
    <ligand>
        <name>ATP</name>
        <dbReference type="ChEBI" id="CHEBI:30616"/>
    </ligand>
</feature>
<organism evidence="8 9">
    <name type="scientific">candidate division CPR2 bacterium GW2011_GWC2_39_10</name>
    <dbReference type="NCBI Taxonomy" id="1618345"/>
    <lineage>
        <taxon>Bacteria</taxon>
        <taxon>Bacteria division CPR2</taxon>
    </lineage>
</organism>